<dbReference type="InterPro" id="IPR002372">
    <property type="entry name" value="PQQ_rpt_dom"/>
</dbReference>
<evidence type="ECO:0000313" key="10">
    <source>
        <dbReference type="EMBL" id="SDF39640.1"/>
    </source>
</evidence>
<sequence>MLAIAAGIPAQQPGTTKDWGAYQGGPDSIHYSRLTQIDRTNVQTLKVAWTFDTGEVSKSKREFESNPLIIHGVLYGLSPSVKVFALDAATGKQLWTFDPAAGTKEIGSTRNRGVTYWSDASGKDSRIFVTFRQYLYAIEAKTGKLVESFGDKGRVDLRIGLRHEGEGLFVTMSTPGVIYKDMLICGSMIAEQLPAFPGDIRAFDVRTGKIRWQFHTIPHPGEFGYETWPKDAWRYSGAANDWAGLSLDRKRGIAYVPLGSAAPDFYGGDRVGNNLFANSLVALDANTGKRIWHYQFVHHDIWDRDLNAPPALVTIKRNGKVIDAVAQTTKTGHVFVFDRVTGKPLFPIEEKPYPSSTIPGEITSPTQPLPIAPPAFARQTMTERDITNRTPEAHAAVLRQFQSVVSNGQFTPQTLQGTVLFPGSDGGQEWGGPSFDPETGLLYTNANEMAWIVKIAKRPPPSASNSGKSLYTANCSGCHNANLSGNPPDVPALTRLDQRLTNREVVTLIRGGNGRMPAFPQLNALEMNAIAEYVLKGNDNIVSATSSASQQRYMLGSSTRFLDPDGYPAITPPWGTLTAIDLNKGTFAWQIPLGEYPELAAKGLKNTGSENYGGGVVTAGGLLFIGATNYDKKFRAFDKATGKLLWETTLPFAGNATPAIYEVNGKEYVVIAAGGGKSVHDISGGEYVAFALP</sequence>
<dbReference type="GO" id="GO:0016020">
    <property type="term" value="C:membrane"/>
    <property type="evidence" value="ECO:0007669"/>
    <property type="project" value="InterPro"/>
</dbReference>
<evidence type="ECO:0000313" key="11">
    <source>
        <dbReference type="Proteomes" id="UP000182427"/>
    </source>
</evidence>
<protein>
    <submittedName>
        <fullName evidence="10">Quinoprotein glucose dehydrogenase</fullName>
    </submittedName>
</protein>
<dbReference type="CDD" id="cd10280">
    <property type="entry name" value="PQQ_mGDH"/>
    <property type="match status" value="1"/>
</dbReference>
<comment type="similarity">
    <text evidence="2">Belongs to the bacterial PQQ dehydrogenase family.</text>
</comment>
<name>A0A1G7KRQ1_9BACT</name>
<proteinExistence type="inferred from homology"/>
<keyword evidence="6" id="KW-0560">Oxidoreductase</keyword>
<dbReference type="GO" id="GO:0048038">
    <property type="term" value="F:quinone binding"/>
    <property type="evidence" value="ECO:0007669"/>
    <property type="project" value="InterPro"/>
</dbReference>
<dbReference type="SUPFAM" id="SSF50998">
    <property type="entry name" value="Quinoprotein alcohol dehydrogenase-like"/>
    <property type="match status" value="1"/>
</dbReference>
<keyword evidence="3 8" id="KW-0349">Heme</keyword>
<evidence type="ECO:0000256" key="4">
    <source>
        <dbReference type="ARBA" id="ARBA00022723"/>
    </source>
</evidence>
<dbReference type="SUPFAM" id="SSF46626">
    <property type="entry name" value="Cytochrome c"/>
    <property type="match status" value="1"/>
</dbReference>
<dbReference type="InterPro" id="IPR017511">
    <property type="entry name" value="PQQ_mDH"/>
</dbReference>
<evidence type="ECO:0000256" key="5">
    <source>
        <dbReference type="ARBA" id="ARBA00022729"/>
    </source>
</evidence>
<dbReference type="Gene3D" id="2.140.10.10">
    <property type="entry name" value="Quinoprotein alcohol dehydrogenase-like superfamily"/>
    <property type="match status" value="2"/>
</dbReference>
<dbReference type="PANTHER" id="PTHR32303:SF4">
    <property type="entry name" value="QUINOPROTEIN GLUCOSE DEHYDROGENASE"/>
    <property type="match status" value="1"/>
</dbReference>
<dbReference type="OrthoDB" id="9794322at2"/>
<evidence type="ECO:0000256" key="8">
    <source>
        <dbReference type="PROSITE-ProRule" id="PRU00433"/>
    </source>
</evidence>
<dbReference type="GO" id="GO:0020037">
    <property type="term" value="F:heme binding"/>
    <property type="evidence" value="ECO:0007669"/>
    <property type="project" value="InterPro"/>
</dbReference>
<feature type="domain" description="Cytochrome c" evidence="9">
    <location>
        <begin position="462"/>
        <end position="538"/>
    </location>
</feature>
<evidence type="ECO:0000256" key="3">
    <source>
        <dbReference type="ARBA" id="ARBA00022617"/>
    </source>
</evidence>
<dbReference type="InterPro" id="IPR018391">
    <property type="entry name" value="PQQ_b-propeller_rpt"/>
</dbReference>
<dbReference type="RefSeq" id="WP_156785101.1">
    <property type="nucleotide sequence ID" value="NZ_LT629690.1"/>
</dbReference>
<dbReference type="AlphaFoldDB" id="A0A1G7KRQ1"/>
<dbReference type="EMBL" id="LT629690">
    <property type="protein sequence ID" value="SDF39640.1"/>
    <property type="molecule type" value="Genomic_DNA"/>
</dbReference>
<keyword evidence="4 8" id="KW-0479">Metal-binding</keyword>
<organism evidence="10 11">
    <name type="scientific">Terriglobus roseus</name>
    <dbReference type="NCBI Taxonomy" id="392734"/>
    <lineage>
        <taxon>Bacteria</taxon>
        <taxon>Pseudomonadati</taxon>
        <taxon>Acidobacteriota</taxon>
        <taxon>Terriglobia</taxon>
        <taxon>Terriglobales</taxon>
        <taxon>Acidobacteriaceae</taxon>
        <taxon>Terriglobus</taxon>
    </lineage>
</organism>
<evidence type="ECO:0000256" key="2">
    <source>
        <dbReference type="ARBA" id="ARBA00008156"/>
    </source>
</evidence>
<reference evidence="11" key="1">
    <citation type="submission" date="2016-10" db="EMBL/GenBank/DDBJ databases">
        <authorList>
            <person name="Varghese N."/>
            <person name="Submissions S."/>
        </authorList>
    </citation>
    <scope>NUCLEOTIDE SEQUENCE [LARGE SCALE GENOMIC DNA]</scope>
    <source>
        <strain evidence="11">GAS232</strain>
    </source>
</reference>
<dbReference type="Pfam" id="PF01011">
    <property type="entry name" value="PQQ"/>
    <property type="match status" value="2"/>
</dbReference>
<dbReference type="GO" id="GO:0016614">
    <property type="term" value="F:oxidoreductase activity, acting on CH-OH group of donors"/>
    <property type="evidence" value="ECO:0007669"/>
    <property type="project" value="InterPro"/>
</dbReference>
<dbReference type="Proteomes" id="UP000182427">
    <property type="component" value="Chromosome I"/>
</dbReference>
<accession>A0A1G7KRQ1</accession>
<dbReference type="SMART" id="SM00564">
    <property type="entry name" value="PQQ"/>
    <property type="match status" value="6"/>
</dbReference>
<dbReference type="InterPro" id="IPR009056">
    <property type="entry name" value="Cyt_c-like_dom"/>
</dbReference>
<dbReference type="PROSITE" id="PS51007">
    <property type="entry name" value="CYTC"/>
    <property type="match status" value="1"/>
</dbReference>
<gene>
    <name evidence="10" type="ORF">SAMN05444167_2275</name>
</gene>
<keyword evidence="7 8" id="KW-0408">Iron</keyword>
<dbReference type="GO" id="GO:0009055">
    <property type="term" value="F:electron transfer activity"/>
    <property type="evidence" value="ECO:0007669"/>
    <property type="project" value="InterPro"/>
</dbReference>
<keyword evidence="5" id="KW-0732">Signal</keyword>
<dbReference type="InterPro" id="IPR036909">
    <property type="entry name" value="Cyt_c-like_dom_sf"/>
</dbReference>
<keyword evidence="11" id="KW-1185">Reference proteome</keyword>
<evidence type="ECO:0000256" key="7">
    <source>
        <dbReference type="ARBA" id="ARBA00023004"/>
    </source>
</evidence>
<dbReference type="InterPro" id="IPR011047">
    <property type="entry name" value="Quinoprotein_ADH-like_sf"/>
</dbReference>
<evidence type="ECO:0000256" key="6">
    <source>
        <dbReference type="ARBA" id="ARBA00023002"/>
    </source>
</evidence>
<dbReference type="GO" id="GO:0046872">
    <property type="term" value="F:metal ion binding"/>
    <property type="evidence" value="ECO:0007669"/>
    <property type="project" value="UniProtKB-KW"/>
</dbReference>
<evidence type="ECO:0000259" key="9">
    <source>
        <dbReference type="PROSITE" id="PS51007"/>
    </source>
</evidence>
<comment type="cofactor">
    <cofactor evidence="1">
        <name>pyrroloquinoline quinone</name>
        <dbReference type="ChEBI" id="CHEBI:58442"/>
    </cofactor>
</comment>
<evidence type="ECO:0000256" key="1">
    <source>
        <dbReference type="ARBA" id="ARBA00001931"/>
    </source>
</evidence>
<dbReference type="PANTHER" id="PTHR32303">
    <property type="entry name" value="QUINOPROTEIN ALCOHOL DEHYDROGENASE (CYTOCHROME C)"/>
    <property type="match status" value="1"/>
</dbReference>